<gene>
    <name evidence="3" type="ORF">HMPREF0551_2467</name>
</gene>
<evidence type="ECO:0000259" key="1">
    <source>
        <dbReference type="Pfam" id="PF03235"/>
    </source>
</evidence>
<name>E7S0K3_9BURK</name>
<dbReference type="InterPro" id="IPR011089">
    <property type="entry name" value="GmrSD_C"/>
</dbReference>
<protein>
    <recommendedName>
        <fullName evidence="5">DUF262 domain-containing protein</fullName>
    </recommendedName>
</protein>
<evidence type="ECO:0000313" key="3">
    <source>
        <dbReference type="EMBL" id="EFV93777.1"/>
    </source>
</evidence>
<feature type="domain" description="GmrSD restriction endonucleases N-terminal" evidence="1">
    <location>
        <begin position="51"/>
        <end position="270"/>
    </location>
</feature>
<sequence length="606" mass="70683">MRDRLNNVNMSSNSVWPKTQAPCPTWFVKSRHSHLKGYKMPKTLEAQDKLIREIFEGNYQFEIPEYQRPYAWTTDQTTELFDDLYAAMVDSRSSNAAIQYFLGSIVLIKNDRDPKSSVVDGQQRLSTLTIMLAVLRDAMPDATDDITEFLYKKGKISLGEKNQYRLTAREEDADFFRTYIQEPGGITKLIQTSDILRDSRLRYRENAALLREKIFALPDQERNELWRFIANHCSLVVISTPDLDSAYRIFSVLNNRGLDLAPIDILKANILGQIRKTKNEALRREYAKKWSGIELALGREAFGELFSHIRSIYAKRKQKQTLIKEFLEHVTESNNPQELIDNVIIPYARIWEFVRSSEFESKRNADKINEYLSYLNRANFKDWVPPTLLYFKTFEQNAEFLERFLLLVERLTYFMIVTRVNIYERIESFAALSKEIEAKGFDGDPDKLSTLSLDNAQKRDFIDHLNGDIYRKLAPDRMSIMLRLESLVSDGSKKLVFNHLTLEHVLPQNPGKGSDWDKYFPSESEREYWTHRLANLVPLHTRKNPAAGNFDFSKKKKIYLQGKGGATPFVLTQEVGRSRIWTPKVLERRQKRLLDAFKAHWELTIL</sequence>
<dbReference type="InterPro" id="IPR004919">
    <property type="entry name" value="GmrSD_N"/>
</dbReference>
<dbReference type="AlphaFoldDB" id="E7S0K3"/>
<reference evidence="3 4" key="1">
    <citation type="submission" date="2010-12" db="EMBL/GenBank/DDBJ databases">
        <authorList>
            <person name="Muzny D."/>
            <person name="Qin X."/>
            <person name="Deng J."/>
            <person name="Jiang H."/>
            <person name="Liu Y."/>
            <person name="Qu J."/>
            <person name="Song X.-Z."/>
            <person name="Zhang L."/>
            <person name="Thornton R."/>
            <person name="Coyle M."/>
            <person name="Francisco L."/>
            <person name="Jackson L."/>
            <person name="Javaid M."/>
            <person name="Korchina V."/>
            <person name="Kovar C."/>
            <person name="Mata R."/>
            <person name="Mathew T."/>
            <person name="Ngo R."/>
            <person name="Nguyen L."/>
            <person name="Nguyen N."/>
            <person name="Okwuonu G."/>
            <person name="Ongeri F."/>
            <person name="Pham C."/>
            <person name="Simmons D."/>
            <person name="Wilczek-Boney K."/>
            <person name="Hale W."/>
            <person name="Jakkamsetti A."/>
            <person name="Pham P."/>
            <person name="Ruth R."/>
            <person name="San Lucas F."/>
            <person name="Warren J."/>
            <person name="Zhang J."/>
            <person name="Zhao Z."/>
            <person name="Zhou C."/>
            <person name="Zhu D."/>
            <person name="Lee S."/>
            <person name="Bess C."/>
            <person name="Blankenburg K."/>
            <person name="Forbes L."/>
            <person name="Fu Q."/>
            <person name="Gubbala S."/>
            <person name="Hirani K."/>
            <person name="Jayaseelan J.C."/>
            <person name="Lara F."/>
            <person name="Munidasa M."/>
            <person name="Palculict T."/>
            <person name="Patil S."/>
            <person name="Pu L.-L."/>
            <person name="Saada N."/>
            <person name="Tang L."/>
            <person name="Weissenberger G."/>
            <person name="Zhu Y."/>
            <person name="Hemphill L."/>
            <person name="Shang Y."/>
            <person name="Youmans B."/>
            <person name="Ayvaz T."/>
            <person name="Ross M."/>
            <person name="Santibanez J."/>
            <person name="Aqrawi P."/>
            <person name="Gross S."/>
            <person name="Joshi V."/>
            <person name="Fowler G."/>
            <person name="Nazareth L."/>
            <person name="Reid J."/>
            <person name="Worley K."/>
            <person name="Petrosino J."/>
            <person name="Highlander S."/>
            <person name="Gibbs R."/>
        </authorList>
    </citation>
    <scope>NUCLEOTIDE SEQUENCE [LARGE SCALE GENOMIC DNA]</scope>
    <source>
        <strain evidence="3 4">ATCC 51599</strain>
    </source>
</reference>
<dbReference type="PANTHER" id="PTHR35149:SF2">
    <property type="entry name" value="DUF262 DOMAIN-CONTAINING PROTEIN"/>
    <property type="match status" value="1"/>
</dbReference>
<keyword evidence="4" id="KW-1185">Reference proteome</keyword>
<dbReference type="EMBL" id="AEQP01000023">
    <property type="protein sequence ID" value="EFV93777.1"/>
    <property type="molecule type" value="Genomic_DNA"/>
</dbReference>
<dbReference type="Pfam" id="PF03235">
    <property type="entry name" value="GmrSD_N"/>
    <property type="match status" value="1"/>
</dbReference>
<dbReference type="Proteomes" id="UP000011021">
    <property type="component" value="Unassembled WGS sequence"/>
</dbReference>
<dbReference type="eggNOG" id="COG1479">
    <property type="taxonomic scope" value="Bacteria"/>
</dbReference>
<dbReference type="PANTHER" id="PTHR35149">
    <property type="entry name" value="SLL5132 PROTEIN"/>
    <property type="match status" value="1"/>
</dbReference>
<evidence type="ECO:0000259" key="2">
    <source>
        <dbReference type="Pfam" id="PF07510"/>
    </source>
</evidence>
<dbReference type="HOGENOM" id="CLU_011736_6_0_4"/>
<proteinExistence type="predicted"/>
<evidence type="ECO:0000313" key="4">
    <source>
        <dbReference type="Proteomes" id="UP000011021"/>
    </source>
</evidence>
<feature type="domain" description="GmrSD restriction endonucleases C-terminal" evidence="2">
    <location>
        <begin position="459"/>
        <end position="595"/>
    </location>
</feature>
<accession>E7S0K3</accession>
<dbReference type="Pfam" id="PF07510">
    <property type="entry name" value="GmrSD_C"/>
    <property type="match status" value="1"/>
</dbReference>
<organism evidence="3 4">
    <name type="scientific">Lautropia mirabilis ATCC 51599</name>
    <dbReference type="NCBI Taxonomy" id="887898"/>
    <lineage>
        <taxon>Bacteria</taxon>
        <taxon>Pseudomonadati</taxon>
        <taxon>Pseudomonadota</taxon>
        <taxon>Betaproteobacteria</taxon>
        <taxon>Burkholderiales</taxon>
        <taxon>Burkholderiaceae</taxon>
        <taxon>Lautropia</taxon>
    </lineage>
</organism>
<comment type="caution">
    <text evidence="3">The sequence shown here is derived from an EMBL/GenBank/DDBJ whole genome shotgun (WGS) entry which is preliminary data.</text>
</comment>
<evidence type="ECO:0008006" key="5">
    <source>
        <dbReference type="Google" id="ProtNLM"/>
    </source>
</evidence>